<dbReference type="OrthoDB" id="7868047at2"/>
<gene>
    <name evidence="1" type="ORF">EG244_13055</name>
</gene>
<organism evidence="1 2">
    <name type="scientific">Falsigemmobacter faecalis</name>
    <dbReference type="NCBI Taxonomy" id="2488730"/>
    <lineage>
        <taxon>Bacteria</taxon>
        <taxon>Pseudomonadati</taxon>
        <taxon>Pseudomonadota</taxon>
        <taxon>Alphaproteobacteria</taxon>
        <taxon>Rhodobacterales</taxon>
        <taxon>Paracoccaceae</taxon>
        <taxon>Falsigemmobacter</taxon>
    </lineage>
</organism>
<comment type="caution">
    <text evidence="1">The sequence shown here is derived from an EMBL/GenBank/DDBJ whole genome shotgun (WGS) entry which is preliminary data.</text>
</comment>
<dbReference type="RefSeq" id="WP_124965435.1">
    <property type="nucleotide sequence ID" value="NZ_RRAZ01000018.1"/>
</dbReference>
<dbReference type="Proteomes" id="UP000282125">
    <property type="component" value="Unassembled WGS sequence"/>
</dbReference>
<proteinExistence type="predicted"/>
<reference evidence="1 2" key="1">
    <citation type="submission" date="2018-11" db="EMBL/GenBank/DDBJ databases">
        <title>Gemmobacter sp. nov., YIM 102744-1 draft genome.</title>
        <authorList>
            <person name="Li G."/>
            <person name="Jiang Y."/>
        </authorList>
    </citation>
    <scope>NUCLEOTIDE SEQUENCE [LARGE SCALE GENOMIC DNA]</scope>
    <source>
        <strain evidence="1 2">YIM 102744-1</strain>
    </source>
</reference>
<name>A0A3P3DGP3_9RHOB</name>
<evidence type="ECO:0000313" key="1">
    <source>
        <dbReference type="EMBL" id="RRH73429.1"/>
    </source>
</evidence>
<keyword evidence="2" id="KW-1185">Reference proteome</keyword>
<dbReference type="AlphaFoldDB" id="A0A3P3DGP3"/>
<protein>
    <submittedName>
        <fullName evidence="1">Phasin</fullName>
    </submittedName>
</protein>
<evidence type="ECO:0000313" key="2">
    <source>
        <dbReference type="Proteomes" id="UP000282125"/>
    </source>
</evidence>
<dbReference type="EMBL" id="RRAZ01000018">
    <property type="protein sequence ID" value="RRH73429.1"/>
    <property type="molecule type" value="Genomic_DNA"/>
</dbReference>
<sequence length="150" mass="16233">MAATTDFTRLFQDMMPAFNMDPTVFRNAFEKQAAFGEKLTKIAFEAAERSCELQAKLNRETLNRLSDVTKARTEPADYTKAASDFATASREMASDSMAAFAEIAKKAQMETVELLLSTGKTAQENAAAAMQKATGDMAATMQRPAAAAAK</sequence>
<accession>A0A3P3DGP3</accession>